<dbReference type="GO" id="GO:0000155">
    <property type="term" value="F:phosphorelay sensor kinase activity"/>
    <property type="evidence" value="ECO:0007669"/>
    <property type="project" value="InterPro"/>
</dbReference>
<protein>
    <recommendedName>
        <fullName evidence="2">histidine kinase</fullName>
        <ecNumber evidence="2">2.7.13.3</ecNumber>
    </recommendedName>
</protein>
<dbReference type="InterPro" id="IPR013767">
    <property type="entry name" value="PAS_fold"/>
</dbReference>
<evidence type="ECO:0000256" key="4">
    <source>
        <dbReference type="ARBA" id="ARBA00022679"/>
    </source>
</evidence>
<dbReference type="Gene3D" id="2.10.70.100">
    <property type="match status" value="2"/>
</dbReference>
<dbReference type="PRINTS" id="PR00344">
    <property type="entry name" value="BCTRLSENSOR"/>
</dbReference>
<evidence type="ECO:0000313" key="12">
    <source>
        <dbReference type="Proteomes" id="UP000578569"/>
    </source>
</evidence>
<dbReference type="InterPro" id="IPR001610">
    <property type="entry name" value="PAC"/>
</dbReference>
<dbReference type="SMART" id="SM00448">
    <property type="entry name" value="REC"/>
    <property type="match status" value="1"/>
</dbReference>
<feature type="domain" description="PAS" evidence="9">
    <location>
        <begin position="159"/>
        <end position="234"/>
    </location>
</feature>
<dbReference type="CDD" id="cd00082">
    <property type="entry name" value="HisKA"/>
    <property type="match status" value="1"/>
</dbReference>
<dbReference type="SUPFAM" id="SSF55874">
    <property type="entry name" value="ATPase domain of HSP90 chaperone/DNA topoisomerase II/histidine kinase"/>
    <property type="match status" value="1"/>
</dbReference>
<dbReference type="PROSITE" id="PS50113">
    <property type="entry name" value="PAC"/>
    <property type="match status" value="4"/>
</dbReference>
<dbReference type="InterPro" id="IPR001789">
    <property type="entry name" value="Sig_transdc_resp-reg_receiver"/>
</dbReference>
<comment type="catalytic activity">
    <reaction evidence="1">
        <text>ATP + protein L-histidine = ADP + protein N-phospho-L-histidine.</text>
        <dbReference type="EC" id="2.7.13.3"/>
    </reaction>
</comment>
<dbReference type="InterPro" id="IPR052162">
    <property type="entry name" value="Sensor_kinase/Photoreceptor"/>
</dbReference>
<feature type="domain" description="PAC" evidence="10">
    <location>
        <begin position="368"/>
        <end position="420"/>
    </location>
</feature>
<reference evidence="11 12" key="1">
    <citation type="submission" date="2020-08" db="EMBL/GenBank/DDBJ databases">
        <title>Genomic Encyclopedia of Type Strains, Phase IV (KMG-IV): sequencing the most valuable type-strain genomes for metagenomic binning, comparative biology and taxonomic classification.</title>
        <authorList>
            <person name="Goeker M."/>
        </authorList>
    </citation>
    <scope>NUCLEOTIDE SEQUENCE [LARGE SCALE GENOMIC DNA]</scope>
    <source>
        <strain evidence="11 12">DSM 24194</strain>
    </source>
</reference>
<dbReference type="Pfam" id="PF02518">
    <property type="entry name" value="HATPase_c"/>
    <property type="match status" value="1"/>
</dbReference>
<dbReference type="GO" id="GO:0006355">
    <property type="term" value="P:regulation of DNA-templated transcription"/>
    <property type="evidence" value="ECO:0007669"/>
    <property type="project" value="InterPro"/>
</dbReference>
<dbReference type="InterPro" id="IPR003661">
    <property type="entry name" value="HisK_dim/P_dom"/>
</dbReference>
<dbReference type="InterPro" id="IPR013655">
    <property type="entry name" value="PAS_fold_3"/>
</dbReference>
<dbReference type="InterPro" id="IPR035965">
    <property type="entry name" value="PAS-like_dom_sf"/>
</dbReference>
<dbReference type="PROSITE" id="PS50112">
    <property type="entry name" value="PAS"/>
    <property type="match status" value="3"/>
</dbReference>
<dbReference type="Pfam" id="PF08447">
    <property type="entry name" value="PAS_3"/>
    <property type="match status" value="3"/>
</dbReference>
<evidence type="ECO:0000256" key="5">
    <source>
        <dbReference type="ARBA" id="ARBA00022777"/>
    </source>
</evidence>
<evidence type="ECO:0000259" key="10">
    <source>
        <dbReference type="PROSITE" id="PS50113"/>
    </source>
</evidence>
<dbReference type="Gene3D" id="1.10.287.130">
    <property type="match status" value="1"/>
</dbReference>
<dbReference type="CDD" id="cd00130">
    <property type="entry name" value="PAS"/>
    <property type="match status" value="5"/>
</dbReference>
<dbReference type="SUPFAM" id="SSF52172">
    <property type="entry name" value="CheY-like"/>
    <property type="match status" value="1"/>
</dbReference>
<dbReference type="RefSeq" id="WP_183932917.1">
    <property type="nucleotide sequence ID" value="NZ_JACICF010000001.1"/>
</dbReference>
<evidence type="ECO:0000313" key="11">
    <source>
        <dbReference type="EMBL" id="MBB3763587.1"/>
    </source>
</evidence>
<dbReference type="PANTHER" id="PTHR43304">
    <property type="entry name" value="PHYTOCHROME-LIKE PROTEIN CPH1"/>
    <property type="match status" value="1"/>
</dbReference>
<proteinExistence type="predicted"/>
<keyword evidence="3 6" id="KW-0597">Phosphoprotein</keyword>
<dbReference type="AlphaFoldDB" id="A0A839Z0K9"/>
<evidence type="ECO:0000259" key="8">
    <source>
        <dbReference type="PROSITE" id="PS50110"/>
    </source>
</evidence>
<evidence type="ECO:0000256" key="2">
    <source>
        <dbReference type="ARBA" id="ARBA00012438"/>
    </source>
</evidence>
<dbReference type="InterPro" id="IPR003594">
    <property type="entry name" value="HATPase_dom"/>
</dbReference>
<dbReference type="PANTHER" id="PTHR43304:SF1">
    <property type="entry name" value="PAC DOMAIN-CONTAINING PROTEIN"/>
    <property type="match status" value="1"/>
</dbReference>
<dbReference type="Pfam" id="PF00989">
    <property type="entry name" value="PAS"/>
    <property type="match status" value="2"/>
</dbReference>
<keyword evidence="4" id="KW-0808">Transferase</keyword>
<dbReference type="InterPro" id="IPR036097">
    <property type="entry name" value="HisK_dim/P_sf"/>
</dbReference>
<dbReference type="InterPro" id="IPR004358">
    <property type="entry name" value="Sig_transdc_His_kin-like_C"/>
</dbReference>
<feature type="domain" description="PAC" evidence="10">
    <location>
        <begin position="496"/>
        <end position="549"/>
    </location>
</feature>
<dbReference type="Gene3D" id="3.40.50.2300">
    <property type="match status" value="1"/>
</dbReference>
<dbReference type="InterPro" id="IPR005467">
    <property type="entry name" value="His_kinase_dom"/>
</dbReference>
<dbReference type="NCBIfam" id="TIGR00229">
    <property type="entry name" value="sensory_box"/>
    <property type="match status" value="5"/>
</dbReference>
<evidence type="ECO:0000256" key="3">
    <source>
        <dbReference type="ARBA" id="ARBA00022553"/>
    </source>
</evidence>
<comment type="caution">
    <text evidence="11">The sequence shown here is derived from an EMBL/GenBank/DDBJ whole genome shotgun (WGS) entry which is preliminary data.</text>
</comment>
<dbReference type="PROSITE" id="PS50110">
    <property type="entry name" value="RESPONSE_REGULATORY"/>
    <property type="match status" value="1"/>
</dbReference>
<keyword evidence="12" id="KW-1185">Reference proteome</keyword>
<dbReference type="PROSITE" id="PS50109">
    <property type="entry name" value="HIS_KIN"/>
    <property type="match status" value="1"/>
</dbReference>
<feature type="domain" description="PAC" evidence="10">
    <location>
        <begin position="237"/>
        <end position="289"/>
    </location>
</feature>
<evidence type="ECO:0000259" key="7">
    <source>
        <dbReference type="PROSITE" id="PS50109"/>
    </source>
</evidence>
<dbReference type="CDD" id="cd18161">
    <property type="entry name" value="REC_hyHK_blue-like"/>
    <property type="match status" value="1"/>
</dbReference>
<dbReference type="InterPro" id="IPR036890">
    <property type="entry name" value="HATPase_C_sf"/>
</dbReference>
<dbReference type="EMBL" id="JACICF010000001">
    <property type="protein sequence ID" value="MBB3763587.1"/>
    <property type="molecule type" value="Genomic_DNA"/>
</dbReference>
<accession>A0A839Z0K9</accession>
<organism evidence="11 12">
    <name type="scientific">Sphingomicrobium lutaoense</name>
    <dbReference type="NCBI Taxonomy" id="515949"/>
    <lineage>
        <taxon>Bacteria</taxon>
        <taxon>Pseudomonadati</taxon>
        <taxon>Pseudomonadota</taxon>
        <taxon>Alphaproteobacteria</taxon>
        <taxon>Sphingomonadales</taxon>
        <taxon>Sphingomonadaceae</taxon>
        <taxon>Sphingomicrobium</taxon>
    </lineage>
</organism>
<feature type="domain" description="PAC" evidence="10">
    <location>
        <begin position="107"/>
        <end position="158"/>
    </location>
</feature>
<dbReference type="SUPFAM" id="SSF55785">
    <property type="entry name" value="PYP-like sensor domain (PAS domain)"/>
    <property type="match status" value="5"/>
</dbReference>
<feature type="domain" description="PAS" evidence="9">
    <location>
        <begin position="27"/>
        <end position="80"/>
    </location>
</feature>
<dbReference type="InterPro" id="IPR011006">
    <property type="entry name" value="CheY-like_superfamily"/>
</dbReference>
<evidence type="ECO:0000256" key="6">
    <source>
        <dbReference type="PROSITE-ProRule" id="PRU00169"/>
    </source>
</evidence>
<dbReference type="InterPro" id="IPR000700">
    <property type="entry name" value="PAS-assoc_C"/>
</dbReference>
<gene>
    <name evidence="11" type="ORF">FHS50_000610</name>
</gene>
<feature type="domain" description="Response regulatory" evidence="8">
    <location>
        <begin position="947"/>
        <end position="1063"/>
    </location>
</feature>
<feature type="domain" description="PAS" evidence="9">
    <location>
        <begin position="578"/>
        <end position="631"/>
    </location>
</feature>
<dbReference type="SMART" id="SM00388">
    <property type="entry name" value="HisKA"/>
    <property type="match status" value="1"/>
</dbReference>
<dbReference type="Proteomes" id="UP000578569">
    <property type="component" value="Unassembled WGS sequence"/>
</dbReference>
<feature type="domain" description="Histidine kinase" evidence="7">
    <location>
        <begin position="700"/>
        <end position="923"/>
    </location>
</feature>
<dbReference type="Gene3D" id="3.30.565.10">
    <property type="entry name" value="Histidine kinase-like ATPase, C-terminal domain"/>
    <property type="match status" value="1"/>
</dbReference>
<dbReference type="SUPFAM" id="SSF47384">
    <property type="entry name" value="Homodimeric domain of signal transducing histidine kinase"/>
    <property type="match status" value="1"/>
</dbReference>
<dbReference type="Pfam" id="PF00512">
    <property type="entry name" value="HisKA"/>
    <property type="match status" value="1"/>
</dbReference>
<dbReference type="Gene3D" id="3.30.450.20">
    <property type="entry name" value="PAS domain"/>
    <property type="match status" value="5"/>
</dbReference>
<name>A0A839Z0K9_9SPHN</name>
<feature type="modified residue" description="4-aspartylphosphate" evidence="6">
    <location>
        <position position="998"/>
    </location>
</feature>
<dbReference type="InterPro" id="IPR000014">
    <property type="entry name" value="PAS"/>
</dbReference>
<dbReference type="EC" id="2.7.13.3" evidence="2"/>
<sequence length="1066" mass="119338">MTDSNTTAASLLAGANRPRGSFGDIDDGEFLRVLLDCAGEAFYAVDTGGVTMMCNTAFQVMLGFASEEEVLGRRLHDLIHHSHPDGSDYAVEECPIYKCARTGEDFHVTDEVFFRVDGSAFPVEYRASPILKDGKLHGAICTIIDVTERREVERRLSETSRRLDAILNNTEMAVFVMDEQQHCIYANASAEKMTGYRFSEMEGRPLHDVVHHSYPDGRPYPLEECPIDRAFPEENQMRGEEMFVHKDGSFYPVAFTASPLRGEGGKPVGTVIEARNIAEDKAREQELKRSEERYQLALNAASAIGTWDWDVQNDKVYADALFAQFYSVDPERAKAGAPIAEFVDGIHPGDRPMIEAKIDEALVSGELLEAEYRVLPADGALRWVFVRGRAIFDENGQPMRFPGVAVDVTDRKATEDALRGKETRLRLAVDAARLGEWELDVKADQAIRAPLHDQIFGYDEPVEDWGFHKFMEHVVPEDRDRVRAEFEKAQADASGWHFGCRIKRANDGEIRWVEARSEPQLDENGKPIRYFGLVQDVTEKKLAEQRLRELNDTLEQRVAERTEERDRIWRLSQDLLGVADEQGRWVSVNPAWTRVLGWKERDIVGQTSEAFGHPDEEPMRVEDLRRLADEENAAPFECRFRHKDGSYRWLSWTAALEGGNYYCVARDISAEKEHEAALSRAEEALRQTQKMDAVGQLTGGIAHDFNNLLTIITGNVDMAGRSLEQGNLSRVQRAIDNAQQGADRAAALTQRLLAFSRRQPLDPKPVDLGKLVEGMAELLHRALGERIELETLTKPDLWLVEVDPGQIESSILNLAVNSRDAMAEGGKLIIEATNARVAQSDQRSGLEPGEYVVLAISDDGEGMDKETTSRVFDPFFTTKEVGKGTGLGLSMVYGFVKQSGGHVKIHSTPGEGTTVRLYLPRMEGDAAAHFEDDGRDEPVEGAESESTILVVEDDDDVRIYTVEILRELGYRVLEAHDGASALSLLDRRETDVDLLFTDVVMPGMSGRELADKAREMQPDLKVLYTSGYTRDEIVHEGRIEPGVDIVSKPFTYQGLARRIREMLGSA</sequence>
<dbReference type="SMART" id="SM00387">
    <property type="entry name" value="HATPase_c"/>
    <property type="match status" value="1"/>
</dbReference>
<dbReference type="SMART" id="SM00091">
    <property type="entry name" value="PAS"/>
    <property type="match status" value="5"/>
</dbReference>
<evidence type="ECO:0000259" key="9">
    <source>
        <dbReference type="PROSITE" id="PS50112"/>
    </source>
</evidence>
<dbReference type="Pfam" id="PF00072">
    <property type="entry name" value="Response_reg"/>
    <property type="match status" value="1"/>
</dbReference>
<keyword evidence="5" id="KW-0418">Kinase</keyword>
<dbReference type="SMART" id="SM00086">
    <property type="entry name" value="PAC"/>
    <property type="match status" value="5"/>
</dbReference>
<evidence type="ECO:0000256" key="1">
    <source>
        <dbReference type="ARBA" id="ARBA00000085"/>
    </source>
</evidence>